<evidence type="ECO:0000313" key="3">
    <source>
        <dbReference type="EMBL" id="AVL99313.1"/>
    </source>
</evidence>
<gene>
    <name evidence="3" type="ORF">C6V83_02380</name>
</gene>
<feature type="transmembrane region" description="Helical" evidence="2">
    <location>
        <begin position="6"/>
        <end position="25"/>
    </location>
</feature>
<dbReference type="Proteomes" id="UP000239814">
    <property type="component" value="Chromosome"/>
</dbReference>
<reference evidence="3 4" key="1">
    <citation type="submission" date="2018-03" db="EMBL/GenBank/DDBJ databases">
        <title>Characteristics and genome of n-alkane degrading marine bacteria Gordonia iterans isolated from crude oil contaminated in Tae-an, South Korea.</title>
        <authorList>
            <person name="Lee S.-S."/>
            <person name="Kim H."/>
        </authorList>
    </citation>
    <scope>NUCLEOTIDE SEQUENCE [LARGE SCALE GENOMIC DNA]</scope>
    <source>
        <strain evidence="3 4">Co17</strain>
    </source>
</reference>
<proteinExistence type="predicted"/>
<keyword evidence="4" id="KW-1185">Reference proteome</keyword>
<keyword evidence="2" id="KW-0812">Transmembrane</keyword>
<protein>
    <submittedName>
        <fullName evidence="3">Uncharacterized protein</fullName>
    </submittedName>
</protein>
<organism evidence="3 4">
    <name type="scientific">Gordonia iterans</name>
    <dbReference type="NCBI Taxonomy" id="1004901"/>
    <lineage>
        <taxon>Bacteria</taxon>
        <taxon>Bacillati</taxon>
        <taxon>Actinomycetota</taxon>
        <taxon>Actinomycetes</taxon>
        <taxon>Mycobacteriales</taxon>
        <taxon>Gordoniaceae</taxon>
        <taxon>Gordonia</taxon>
    </lineage>
</organism>
<evidence type="ECO:0000256" key="1">
    <source>
        <dbReference type="SAM" id="MobiDB-lite"/>
    </source>
</evidence>
<dbReference type="EMBL" id="CP027433">
    <property type="protein sequence ID" value="AVL99313.1"/>
    <property type="molecule type" value="Genomic_DNA"/>
</dbReference>
<name>A0A2S0KCD3_9ACTN</name>
<feature type="transmembrane region" description="Helical" evidence="2">
    <location>
        <begin position="62"/>
        <end position="83"/>
    </location>
</feature>
<feature type="transmembrane region" description="Helical" evidence="2">
    <location>
        <begin position="37"/>
        <end position="56"/>
    </location>
</feature>
<accession>A0A2S0KCD3</accession>
<evidence type="ECO:0000313" key="4">
    <source>
        <dbReference type="Proteomes" id="UP000239814"/>
    </source>
</evidence>
<feature type="region of interest" description="Disordered" evidence="1">
    <location>
        <begin position="90"/>
        <end position="113"/>
    </location>
</feature>
<sequence>MNRDIALEASLALALAFLIVTWAAFRSPRPPGPGAMRRGGIAAVLVYAVLAVPVLASSGLALAGLLVLLVVMGLAFLAAVFALDRSRTAAGAGVRGRTVRCGSPSRRASPPCC</sequence>
<dbReference type="KEGG" id="git:C6V83_02380"/>
<dbReference type="RefSeq" id="WP_105941048.1">
    <property type="nucleotide sequence ID" value="NZ_CP027433.1"/>
</dbReference>
<evidence type="ECO:0000256" key="2">
    <source>
        <dbReference type="SAM" id="Phobius"/>
    </source>
</evidence>
<dbReference type="AlphaFoldDB" id="A0A2S0KCD3"/>
<keyword evidence="2" id="KW-1133">Transmembrane helix</keyword>
<keyword evidence="2" id="KW-0472">Membrane</keyword>